<gene>
    <name evidence="8" type="ORF">O4U47_03385</name>
</gene>
<dbReference type="Proteomes" id="UP001165685">
    <property type="component" value="Unassembled WGS sequence"/>
</dbReference>
<keyword evidence="9" id="KW-1185">Reference proteome</keyword>
<dbReference type="SUPFAM" id="SSF46689">
    <property type="entry name" value="Homeodomain-like"/>
    <property type="match status" value="1"/>
</dbReference>
<evidence type="ECO:0000256" key="2">
    <source>
        <dbReference type="ARBA" id="ARBA00023015"/>
    </source>
</evidence>
<organism evidence="8 9">
    <name type="scientific">Nocardiopsis suaedae</name>
    <dbReference type="NCBI Taxonomy" id="3018444"/>
    <lineage>
        <taxon>Bacteria</taxon>
        <taxon>Bacillati</taxon>
        <taxon>Actinomycetota</taxon>
        <taxon>Actinomycetes</taxon>
        <taxon>Streptosporangiales</taxon>
        <taxon>Nocardiopsidaceae</taxon>
        <taxon>Nocardiopsis</taxon>
    </lineage>
</organism>
<dbReference type="PRINTS" id="PR00455">
    <property type="entry name" value="HTHTETR"/>
</dbReference>
<dbReference type="SUPFAM" id="SSF48498">
    <property type="entry name" value="Tetracyclin repressor-like, C-terminal domain"/>
    <property type="match status" value="1"/>
</dbReference>
<evidence type="ECO:0000259" key="7">
    <source>
        <dbReference type="PROSITE" id="PS50977"/>
    </source>
</evidence>
<name>A0ABT4TGR4_9ACTN</name>
<feature type="compositionally biased region" description="Basic residues" evidence="6">
    <location>
        <begin position="47"/>
        <end position="61"/>
    </location>
</feature>
<evidence type="ECO:0000313" key="8">
    <source>
        <dbReference type="EMBL" id="MDA2803541.1"/>
    </source>
</evidence>
<comment type="caution">
    <text evidence="8">The sequence shown here is derived from an EMBL/GenBank/DDBJ whole genome shotgun (WGS) entry which is preliminary data.</text>
</comment>
<dbReference type="Pfam" id="PF00440">
    <property type="entry name" value="TetR_N"/>
    <property type="match status" value="1"/>
</dbReference>
<dbReference type="InterPro" id="IPR001647">
    <property type="entry name" value="HTH_TetR"/>
</dbReference>
<keyword evidence="2" id="KW-0805">Transcription regulation</keyword>
<dbReference type="Pfam" id="PF13977">
    <property type="entry name" value="TetR_C_6"/>
    <property type="match status" value="1"/>
</dbReference>
<keyword evidence="4" id="KW-0804">Transcription</keyword>
<keyword evidence="1" id="KW-0678">Repressor</keyword>
<accession>A0ABT4TGR4</accession>
<feature type="domain" description="HTH tetR-type" evidence="7">
    <location>
        <begin position="65"/>
        <end position="125"/>
    </location>
</feature>
<evidence type="ECO:0000256" key="6">
    <source>
        <dbReference type="SAM" id="MobiDB-lite"/>
    </source>
</evidence>
<proteinExistence type="predicted"/>
<keyword evidence="3 5" id="KW-0238">DNA-binding</keyword>
<reference evidence="8" key="1">
    <citation type="submission" date="2023-01" db="EMBL/GenBank/DDBJ databases">
        <title>Draft genome sequence of Nocardiopsis sp. LSu2-4 isolated from halophytes.</title>
        <authorList>
            <person name="Duangmal K."/>
            <person name="Chantavorakit T."/>
        </authorList>
    </citation>
    <scope>NUCLEOTIDE SEQUENCE</scope>
    <source>
        <strain evidence="8">LSu2-4</strain>
    </source>
</reference>
<evidence type="ECO:0000256" key="5">
    <source>
        <dbReference type="PROSITE-ProRule" id="PRU00335"/>
    </source>
</evidence>
<evidence type="ECO:0000256" key="1">
    <source>
        <dbReference type="ARBA" id="ARBA00022491"/>
    </source>
</evidence>
<feature type="region of interest" description="Disordered" evidence="6">
    <location>
        <begin position="1"/>
        <end position="66"/>
    </location>
</feature>
<protein>
    <submittedName>
        <fullName evidence="8">TetR/AcrR family transcriptional regulator</fullName>
    </submittedName>
</protein>
<dbReference type="PANTHER" id="PTHR30055:SF234">
    <property type="entry name" value="HTH-TYPE TRANSCRIPTIONAL REGULATOR BETI"/>
    <property type="match status" value="1"/>
</dbReference>
<dbReference type="Gene3D" id="1.10.357.10">
    <property type="entry name" value="Tetracycline Repressor, domain 2"/>
    <property type="match status" value="1"/>
</dbReference>
<dbReference type="InterPro" id="IPR039538">
    <property type="entry name" value="BetI_C"/>
</dbReference>
<dbReference type="RefSeq" id="WP_270676034.1">
    <property type="nucleotide sequence ID" value="NZ_JAQFWP010000004.1"/>
</dbReference>
<feature type="DNA-binding region" description="H-T-H motif" evidence="5">
    <location>
        <begin position="88"/>
        <end position="107"/>
    </location>
</feature>
<dbReference type="InterPro" id="IPR009057">
    <property type="entry name" value="Homeodomain-like_sf"/>
</dbReference>
<sequence length="263" mass="28398">MSTELETTGGPAPPTGGSGTGAGHVEPSGASRTSGDADGDGDAGRRAGPKRRAVAPGRRTRQPTEVRRRLILEAAVPLVAEKGAGRVGLRDIARAAGVSVGTVTYHFGGVQEILTEAVSMEIDGYYRPLGERMLSRPTAAEGLEVLVEGVFSPETDRHWRLWFDNWAASDDAAPDERQRRRYEEWADRVAELIRRGCAEGSFACADVTETTTRFNALVDGLALRRLRGAPPLDLDQARAHLRRFLRSELGVEEPDTNGSGTEH</sequence>
<dbReference type="InterPro" id="IPR036271">
    <property type="entry name" value="Tet_transcr_reg_TetR-rel_C_sf"/>
</dbReference>
<evidence type="ECO:0000313" key="9">
    <source>
        <dbReference type="Proteomes" id="UP001165685"/>
    </source>
</evidence>
<evidence type="ECO:0000256" key="3">
    <source>
        <dbReference type="ARBA" id="ARBA00023125"/>
    </source>
</evidence>
<dbReference type="InterPro" id="IPR050109">
    <property type="entry name" value="HTH-type_TetR-like_transc_reg"/>
</dbReference>
<dbReference type="EMBL" id="JAQFWP010000004">
    <property type="protein sequence ID" value="MDA2803541.1"/>
    <property type="molecule type" value="Genomic_DNA"/>
</dbReference>
<evidence type="ECO:0000256" key="4">
    <source>
        <dbReference type="ARBA" id="ARBA00023163"/>
    </source>
</evidence>
<dbReference type="PROSITE" id="PS50977">
    <property type="entry name" value="HTH_TETR_2"/>
    <property type="match status" value="1"/>
</dbReference>
<dbReference type="PANTHER" id="PTHR30055">
    <property type="entry name" value="HTH-TYPE TRANSCRIPTIONAL REGULATOR RUTR"/>
    <property type="match status" value="1"/>
</dbReference>